<reference evidence="2 3" key="1">
    <citation type="submission" date="2023-10" db="EMBL/GenBank/DDBJ databases">
        <title>Chromosome-scale genome assembly provides insights into flower coloration mechanisms of Canna indica.</title>
        <authorList>
            <person name="Li C."/>
        </authorList>
    </citation>
    <scope>NUCLEOTIDE SEQUENCE [LARGE SCALE GENOMIC DNA]</scope>
    <source>
        <tissue evidence="2">Flower</tissue>
    </source>
</reference>
<keyword evidence="1" id="KW-0472">Membrane</keyword>
<dbReference type="PANTHER" id="PTHR33726:SF3">
    <property type="entry name" value="TRANSMEMBRANE PROTEIN"/>
    <property type="match status" value="1"/>
</dbReference>
<keyword evidence="3" id="KW-1185">Reference proteome</keyword>
<name>A0AAQ3QHL9_9LILI</name>
<dbReference type="Proteomes" id="UP001327560">
    <property type="component" value="Chromosome 7"/>
</dbReference>
<sequence>MRLLLTTLLPMFRWPELGLSSLTGSLRRRFIFRWQPEFNFFSGWQPRGPVGLSFSADVVDDVVWAFVAAFESVVLVSMLCFFYVFCGCTI</sequence>
<dbReference type="PANTHER" id="PTHR33726">
    <property type="entry name" value="TRANSMEMBRANE PROTEIN"/>
    <property type="match status" value="1"/>
</dbReference>
<evidence type="ECO:0000313" key="2">
    <source>
        <dbReference type="EMBL" id="WOL12981.1"/>
    </source>
</evidence>
<keyword evidence="1" id="KW-1133">Transmembrane helix</keyword>
<organism evidence="2 3">
    <name type="scientific">Canna indica</name>
    <name type="common">Indian-shot</name>
    <dbReference type="NCBI Taxonomy" id="4628"/>
    <lineage>
        <taxon>Eukaryota</taxon>
        <taxon>Viridiplantae</taxon>
        <taxon>Streptophyta</taxon>
        <taxon>Embryophyta</taxon>
        <taxon>Tracheophyta</taxon>
        <taxon>Spermatophyta</taxon>
        <taxon>Magnoliopsida</taxon>
        <taxon>Liliopsida</taxon>
        <taxon>Zingiberales</taxon>
        <taxon>Cannaceae</taxon>
        <taxon>Canna</taxon>
    </lineage>
</organism>
<protein>
    <submittedName>
        <fullName evidence="2">Uncharacterized protein</fullName>
    </submittedName>
</protein>
<accession>A0AAQ3QHL9</accession>
<dbReference type="AlphaFoldDB" id="A0AAQ3QHL9"/>
<proteinExistence type="predicted"/>
<evidence type="ECO:0000256" key="1">
    <source>
        <dbReference type="SAM" id="Phobius"/>
    </source>
</evidence>
<keyword evidence="1" id="KW-0812">Transmembrane</keyword>
<gene>
    <name evidence="2" type="ORF">Cni_G21750</name>
</gene>
<dbReference type="EMBL" id="CP136896">
    <property type="protein sequence ID" value="WOL12981.1"/>
    <property type="molecule type" value="Genomic_DNA"/>
</dbReference>
<feature type="transmembrane region" description="Helical" evidence="1">
    <location>
        <begin position="62"/>
        <end position="86"/>
    </location>
</feature>
<evidence type="ECO:0000313" key="3">
    <source>
        <dbReference type="Proteomes" id="UP001327560"/>
    </source>
</evidence>